<evidence type="ECO:0000313" key="1">
    <source>
        <dbReference type="EMBL" id="KAK1701429.1"/>
    </source>
</evidence>
<dbReference type="RefSeq" id="XP_060437184.1">
    <property type="nucleotide sequence ID" value="XM_060565963.1"/>
</dbReference>
<accession>A0AAJ0EZM2</accession>
<reference evidence="1" key="1">
    <citation type="submission" date="2021-06" db="EMBL/GenBank/DDBJ databases">
        <title>Comparative genomics, transcriptomics and evolutionary studies reveal genomic signatures of adaptation to plant cell wall in hemibiotrophic fungi.</title>
        <authorList>
            <consortium name="DOE Joint Genome Institute"/>
            <person name="Baroncelli R."/>
            <person name="Diaz J.F."/>
            <person name="Benocci T."/>
            <person name="Peng M."/>
            <person name="Battaglia E."/>
            <person name="Haridas S."/>
            <person name="Andreopoulos W."/>
            <person name="Labutti K."/>
            <person name="Pangilinan J."/>
            <person name="Floch G.L."/>
            <person name="Makela M.R."/>
            <person name="Henrissat B."/>
            <person name="Grigoriev I.V."/>
            <person name="Crouch J.A."/>
            <person name="De Vries R.P."/>
            <person name="Sukno S.A."/>
            <person name="Thon M.R."/>
        </authorList>
    </citation>
    <scope>NUCLEOTIDE SEQUENCE</scope>
    <source>
        <strain evidence="1">CBS 193.32</strain>
    </source>
</reference>
<dbReference type="GeneID" id="85450489"/>
<keyword evidence="2" id="KW-1185">Reference proteome</keyword>
<evidence type="ECO:0000313" key="2">
    <source>
        <dbReference type="Proteomes" id="UP001224890"/>
    </source>
</evidence>
<dbReference type="AlphaFoldDB" id="A0AAJ0EZM2"/>
<organism evidence="1 2">
    <name type="scientific">Colletotrichum godetiae</name>
    <dbReference type="NCBI Taxonomy" id="1209918"/>
    <lineage>
        <taxon>Eukaryota</taxon>
        <taxon>Fungi</taxon>
        <taxon>Dikarya</taxon>
        <taxon>Ascomycota</taxon>
        <taxon>Pezizomycotina</taxon>
        <taxon>Sordariomycetes</taxon>
        <taxon>Hypocreomycetidae</taxon>
        <taxon>Glomerellales</taxon>
        <taxon>Glomerellaceae</taxon>
        <taxon>Colletotrichum</taxon>
        <taxon>Colletotrichum acutatum species complex</taxon>
    </lineage>
</organism>
<name>A0AAJ0EZM2_9PEZI</name>
<proteinExistence type="predicted"/>
<protein>
    <submittedName>
        <fullName evidence="1">Uncharacterized protein</fullName>
    </submittedName>
</protein>
<dbReference type="Proteomes" id="UP001224890">
    <property type="component" value="Unassembled WGS sequence"/>
</dbReference>
<gene>
    <name evidence="1" type="ORF">BDP55DRAFT_20536</name>
</gene>
<dbReference type="EMBL" id="JAHMHR010000001">
    <property type="protein sequence ID" value="KAK1701429.1"/>
    <property type="molecule type" value="Genomic_DNA"/>
</dbReference>
<comment type="caution">
    <text evidence="1">The sequence shown here is derived from an EMBL/GenBank/DDBJ whole genome shotgun (WGS) entry which is preliminary data.</text>
</comment>
<sequence>MFVSQPCFLGINLVPAEKLSERKLLSGNGWKEKHGAVVVRAVSALSPFLPYSCCTRVARRVPRLQSRSLSQYLCDSEHKCRVILAL</sequence>